<dbReference type="Proteomes" id="UP001163321">
    <property type="component" value="Chromosome 7"/>
</dbReference>
<organism evidence="1 2">
    <name type="scientific">Peronosclerospora sorghi</name>
    <dbReference type="NCBI Taxonomy" id="230839"/>
    <lineage>
        <taxon>Eukaryota</taxon>
        <taxon>Sar</taxon>
        <taxon>Stramenopiles</taxon>
        <taxon>Oomycota</taxon>
        <taxon>Peronosporomycetes</taxon>
        <taxon>Peronosporales</taxon>
        <taxon>Peronosporaceae</taxon>
        <taxon>Peronosclerospora</taxon>
    </lineage>
</organism>
<dbReference type="EMBL" id="CM047586">
    <property type="protein sequence ID" value="KAI9909339.1"/>
    <property type="molecule type" value="Genomic_DNA"/>
</dbReference>
<name>A0ACC0VS75_9STRA</name>
<sequence>MAQKHILEVTSLRLRMSMFHYLGGVCPASMSSIDSANRTILCDLVVVQKFESRLAFPISRPSTADNDLLEHEVIITTATGTDGPDQFYK</sequence>
<evidence type="ECO:0000313" key="2">
    <source>
        <dbReference type="Proteomes" id="UP001163321"/>
    </source>
</evidence>
<protein>
    <submittedName>
        <fullName evidence="1">Uncharacterized protein</fullName>
    </submittedName>
</protein>
<proteinExistence type="predicted"/>
<accession>A0ACC0VS75</accession>
<evidence type="ECO:0000313" key="1">
    <source>
        <dbReference type="EMBL" id="KAI9909339.1"/>
    </source>
</evidence>
<keyword evidence="2" id="KW-1185">Reference proteome</keyword>
<comment type="caution">
    <text evidence="1">The sequence shown here is derived from an EMBL/GenBank/DDBJ whole genome shotgun (WGS) entry which is preliminary data.</text>
</comment>
<gene>
    <name evidence="1" type="ORF">PsorP6_014565</name>
</gene>
<reference evidence="1 2" key="1">
    <citation type="journal article" date="2022" name="bioRxiv">
        <title>The genome of the oomycete Peronosclerospora sorghi, a cosmopolitan pathogen of maize and sorghum, is inflated with dispersed pseudogenes.</title>
        <authorList>
            <person name="Fletcher K."/>
            <person name="Martin F."/>
            <person name="Isakeit T."/>
            <person name="Cavanaugh K."/>
            <person name="Magill C."/>
            <person name="Michelmore R."/>
        </authorList>
    </citation>
    <scope>NUCLEOTIDE SEQUENCE [LARGE SCALE GENOMIC DNA]</scope>
    <source>
        <strain evidence="1">P6</strain>
    </source>
</reference>